<evidence type="ECO:0000256" key="5">
    <source>
        <dbReference type="ARBA" id="ARBA00023163"/>
    </source>
</evidence>
<feature type="region of interest" description="Disordered" evidence="7">
    <location>
        <begin position="367"/>
        <end position="397"/>
    </location>
</feature>
<feature type="compositionally biased region" description="Basic residues" evidence="7">
    <location>
        <begin position="200"/>
        <end position="213"/>
    </location>
</feature>
<dbReference type="GO" id="GO:0000978">
    <property type="term" value="F:RNA polymerase II cis-regulatory region sequence-specific DNA binding"/>
    <property type="evidence" value="ECO:0007669"/>
    <property type="project" value="TreeGrafter"/>
</dbReference>
<dbReference type="InterPro" id="IPR017930">
    <property type="entry name" value="Myb_dom"/>
</dbReference>
<feature type="domain" description="Myb-like" evidence="8">
    <location>
        <begin position="152"/>
        <end position="202"/>
    </location>
</feature>
<dbReference type="CDD" id="cd00167">
    <property type="entry name" value="SANT"/>
    <property type="match status" value="2"/>
</dbReference>
<dbReference type="FunFam" id="1.10.10.60:FF:000381">
    <property type="entry name" value="Transcription factor MYB119"/>
    <property type="match status" value="1"/>
</dbReference>
<dbReference type="AlphaFoldDB" id="A0A6J0MCW7"/>
<evidence type="ECO:0000313" key="11">
    <source>
        <dbReference type="RefSeq" id="XP_018469808.2"/>
    </source>
</evidence>
<evidence type="ECO:0000313" key="10">
    <source>
        <dbReference type="Proteomes" id="UP000504610"/>
    </source>
</evidence>
<proteinExistence type="predicted"/>
<reference evidence="11" key="2">
    <citation type="submission" date="2025-08" db="UniProtKB">
        <authorList>
            <consortium name="RefSeq"/>
        </authorList>
    </citation>
    <scope>IDENTIFICATION</scope>
    <source>
        <tissue evidence="11">Leaf</tissue>
    </source>
</reference>
<dbReference type="SUPFAM" id="SSF46689">
    <property type="entry name" value="Homeodomain-like"/>
    <property type="match status" value="1"/>
</dbReference>
<gene>
    <name evidence="11" type="primary">LOC108841556</name>
</gene>
<keyword evidence="10" id="KW-1185">Reference proteome</keyword>
<evidence type="ECO:0000256" key="1">
    <source>
        <dbReference type="ARBA" id="ARBA00004123"/>
    </source>
</evidence>
<keyword evidence="3" id="KW-0805">Transcription regulation</keyword>
<dbReference type="KEGG" id="rsz:108841556"/>
<evidence type="ECO:0000256" key="7">
    <source>
        <dbReference type="SAM" id="MobiDB-lite"/>
    </source>
</evidence>
<dbReference type="Gene3D" id="1.10.10.60">
    <property type="entry name" value="Homeodomain-like"/>
    <property type="match status" value="2"/>
</dbReference>
<evidence type="ECO:0000256" key="4">
    <source>
        <dbReference type="ARBA" id="ARBA00023125"/>
    </source>
</evidence>
<dbReference type="PROSITE" id="PS50090">
    <property type="entry name" value="MYB_LIKE"/>
    <property type="match status" value="2"/>
</dbReference>
<evidence type="ECO:0000259" key="9">
    <source>
        <dbReference type="PROSITE" id="PS51294"/>
    </source>
</evidence>
<accession>A0A6J0MCW7</accession>
<dbReference type="OrthoDB" id="2143914at2759"/>
<comment type="subcellular location">
    <subcellularLocation>
        <location evidence="1">Nucleus</location>
    </subcellularLocation>
</comment>
<dbReference type="Pfam" id="PF13921">
    <property type="entry name" value="Myb_DNA-bind_6"/>
    <property type="match status" value="1"/>
</dbReference>
<feature type="compositionally biased region" description="Low complexity" evidence="7">
    <location>
        <begin position="367"/>
        <end position="380"/>
    </location>
</feature>
<name>A0A6J0MCW7_RAPSA</name>
<feature type="domain" description="HTH myb-type" evidence="9">
    <location>
        <begin position="101"/>
        <end position="155"/>
    </location>
</feature>
<sequence>MEHRRLVHGAAPPLTSVERFLYGQKNDTLYPKKQDCSRDRHPAIMKKTKAIETKNDNKENLTFGPRKDKHLVANGGISIGDMVAKDATRGYHNPTKKRPFKNLIKGQWTAEEDRKLIRLVRQLGEKKWAMISEKLEGRAGKQCRERWHNHLRPDIKKDGWSEEEEKVLVETHKRIGNKWAEIAKLIPGRTENSIKNHWNATKRRQNSKRKQKRREANGGNDDSDLSPAAKRPCILQDYIKSIDSNVKNKANDDNKNENSISVLTTPNLDQIYSDGDSTSSVLGDPYDEELVYLQNIFANHPVSLDNIGLNQTSDEVTMIKNPNSHKSVWTHHQDQAMAAVPENKPHLASDVYLSYLLNGTASSYSYPHFPSSSSSTSSSTVEQGGHSELLVPQDNSTGERREMDLMEMLSGSIQGSNKCFP</sequence>
<dbReference type="GeneID" id="108841556"/>
<dbReference type="GO" id="GO:0005634">
    <property type="term" value="C:nucleus"/>
    <property type="evidence" value="ECO:0007669"/>
    <property type="project" value="UniProtKB-SubCell"/>
</dbReference>
<dbReference type="FunFam" id="1.10.10.60:FF:000010">
    <property type="entry name" value="Transcriptional activator Myb isoform A"/>
    <property type="match status" value="1"/>
</dbReference>
<dbReference type="Proteomes" id="UP000504610">
    <property type="component" value="Chromosome 2"/>
</dbReference>
<evidence type="ECO:0000259" key="8">
    <source>
        <dbReference type="PROSITE" id="PS50090"/>
    </source>
</evidence>
<keyword evidence="5" id="KW-0804">Transcription</keyword>
<keyword evidence="6" id="KW-0539">Nucleus</keyword>
<dbReference type="PROSITE" id="PS51294">
    <property type="entry name" value="HTH_MYB"/>
    <property type="match status" value="2"/>
</dbReference>
<feature type="region of interest" description="Disordered" evidence="7">
    <location>
        <begin position="193"/>
        <end position="228"/>
    </location>
</feature>
<dbReference type="RefSeq" id="XP_018469808.2">
    <property type="nucleotide sequence ID" value="XM_018614306.2"/>
</dbReference>
<evidence type="ECO:0000256" key="3">
    <source>
        <dbReference type="ARBA" id="ARBA00023015"/>
    </source>
</evidence>
<evidence type="ECO:0000256" key="6">
    <source>
        <dbReference type="ARBA" id="ARBA00023242"/>
    </source>
</evidence>
<dbReference type="PANTHER" id="PTHR45614">
    <property type="entry name" value="MYB PROTEIN-RELATED"/>
    <property type="match status" value="1"/>
</dbReference>
<keyword evidence="4" id="KW-0238">DNA-binding</keyword>
<protein>
    <submittedName>
        <fullName evidence="11">Transcription factor MYB119</fullName>
    </submittedName>
</protein>
<dbReference type="GO" id="GO:0000981">
    <property type="term" value="F:DNA-binding transcription factor activity, RNA polymerase II-specific"/>
    <property type="evidence" value="ECO:0007669"/>
    <property type="project" value="TreeGrafter"/>
</dbReference>
<keyword evidence="2" id="KW-0677">Repeat</keyword>
<reference evidence="10" key="1">
    <citation type="journal article" date="2019" name="Database">
        <title>The radish genome database (RadishGD): an integrated information resource for radish genomics.</title>
        <authorList>
            <person name="Yu H.J."/>
            <person name="Baek S."/>
            <person name="Lee Y.J."/>
            <person name="Cho A."/>
            <person name="Mun J.H."/>
        </authorList>
    </citation>
    <scope>NUCLEOTIDE SEQUENCE [LARGE SCALE GENOMIC DNA]</scope>
    <source>
        <strain evidence="10">cv. WK10039</strain>
    </source>
</reference>
<feature type="domain" description="Myb-like" evidence="8">
    <location>
        <begin position="100"/>
        <end position="151"/>
    </location>
</feature>
<organism evidence="10 11">
    <name type="scientific">Raphanus sativus</name>
    <name type="common">Radish</name>
    <name type="synonym">Raphanus raphanistrum var. sativus</name>
    <dbReference type="NCBI Taxonomy" id="3726"/>
    <lineage>
        <taxon>Eukaryota</taxon>
        <taxon>Viridiplantae</taxon>
        <taxon>Streptophyta</taxon>
        <taxon>Embryophyta</taxon>
        <taxon>Tracheophyta</taxon>
        <taxon>Spermatophyta</taxon>
        <taxon>Magnoliopsida</taxon>
        <taxon>eudicotyledons</taxon>
        <taxon>Gunneridae</taxon>
        <taxon>Pentapetalae</taxon>
        <taxon>rosids</taxon>
        <taxon>malvids</taxon>
        <taxon>Brassicales</taxon>
        <taxon>Brassicaceae</taxon>
        <taxon>Brassiceae</taxon>
        <taxon>Raphanus</taxon>
    </lineage>
</organism>
<dbReference type="PANTHER" id="PTHR45614:SF218">
    <property type="entry name" value="TRANSCRIPTION FACTOR MYB119-RELATED"/>
    <property type="match status" value="1"/>
</dbReference>
<dbReference type="InterPro" id="IPR009057">
    <property type="entry name" value="Homeodomain-like_sf"/>
</dbReference>
<dbReference type="InterPro" id="IPR050560">
    <property type="entry name" value="MYB_TF"/>
</dbReference>
<dbReference type="InterPro" id="IPR001005">
    <property type="entry name" value="SANT/Myb"/>
</dbReference>
<dbReference type="SMART" id="SM00717">
    <property type="entry name" value="SANT"/>
    <property type="match status" value="2"/>
</dbReference>
<feature type="domain" description="HTH myb-type" evidence="9">
    <location>
        <begin position="156"/>
        <end position="206"/>
    </location>
</feature>
<evidence type="ECO:0000256" key="2">
    <source>
        <dbReference type="ARBA" id="ARBA00022737"/>
    </source>
</evidence>